<feature type="region of interest" description="Disordered" evidence="1">
    <location>
        <begin position="1"/>
        <end position="25"/>
    </location>
</feature>
<protein>
    <submittedName>
        <fullName evidence="2">Peptidyl-tRNA hydrolase</fullName>
    </submittedName>
</protein>
<name>A0A0A9DQP1_ARUDO</name>
<keyword evidence="2" id="KW-0378">Hydrolase</keyword>
<reference evidence="2" key="2">
    <citation type="journal article" date="2015" name="Data Brief">
        <title>Shoot transcriptome of the giant reed, Arundo donax.</title>
        <authorList>
            <person name="Barrero R.A."/>
            <person name="Guerrero F.D."/>
            <person name="Moolhuijzen P."/>
            <person name="Goolsby J.A."/>
            <person name="Tidwell J."/>
            <person name="Bellgard S.E."/>
            <person name="Bellgard M.I."/>
        </authorList>
    </citation>
    <scope>NUCLEOTIDE SEQUENCE</scope>
    <source>
        <tissue evidence="2">Shoot tissue taken approximately 20 cm above the soil surface</tissue>
    </source>
</reference>
<proteinExistence type="predicted"/>
<accession>A0A0A9DQP1</accession>
<organism evidence="2">
    <name type="scientific">Arundo donax</name>
    <name type="common">Giant reed</name>
    <name type="synonym">Donax arundinaceus</name>
    <dbReference type="NCBI Taxonomy" id="35708"/>
    <lineage>
        <taxon>Eukaryota</taxon>
        <taxon>Viridiplantae</taxon>
        <taxon>Streptophyta</taxon>
        <taxon>Embryophyta</taxon>
        <taxon>Tracheophyta</taxon>
        <taxon>Spermatophyta</taxon>
        <taxon>Magnoliopsida</taxon>
        <taxon>Liliopsida</taxon>
        <taxon>Poales</taxon>
        <taxon>Poaceae</taxon>
        <taxon>PACMAD clade</taxon>
        <taxon>Arundinoideae</taxon>
        <taxon>Arundineae</taxon>
        <taxon>Arundo</taxon>
    </lineage>
</organism>
<evidence type="ECO:0000256" key="1">
    <source>
        <dbReference type="SAM" id="MobiDB-lite"/>
    </source>
</evidence>
<dbReference type="AlphaFoldDB" id="A0A0A9DQP1"/>
<sequence>MVNNTPHPVMTTMSPLWQETQFRKG</sequence>
<evidence type="ECO:0000313" key="2">
    <source>
        <dbReference type="EMBL" id="JAD86067.1"/>
    </source>
</evidence>
<reference evidence="2" key="1">
    <citation type="submission" date="2014-09" db="EMBL/GenBank/DDBJ databases">
        <authorList>
            <person name="Magalhaes I.L.F."/>
            <person name="Oliveira U."/>
            <person name="Santos F.R."/>
            <person name="Vidigal T.H.D.A."/>
            <person name="Brescovit A.D."/>
            <person name="Santos A.J."/>
        </authorList>
    </citation>
    <scope>NUCLEOTIDE SEQUENCE</scope>
    <source>
        <tissue evidence="2">Shoot tissue taken approximately 20 cm above the soil surface</tissue>
    </source>
</reference>
<dbReference type="EMBL" id="GBRH01211828">
    <property type="protein sequence ID" value="JAD86067.1"/>
    <property type="molecule type" value="Transcribed_RNA"/>
</dbReference>
<dbReference type="GO" id="GO:0016787">
    <property type="term" value="F:hydrolase activity"/>
    <property type="evidence" value="ECO:0007669"/>
    <property type="project" value="UniProtKB-KW"/>
</dbReference>